<gene>
    <name evidence="3" type="ORF">QJ522_05185</name>
</gene>
<dbReference type="Pfam" id="PF20114">
    <property type="entry name" value="DUF6504"/>
    <property type="match status" value="1"/>
</dbReference>
<keyword evidence="4" id="KW-1185">Reference proteome</keyword>
<evidence type="ECO:0000313" key="3">
    <source>
        <dbReference type="EMBL" id="MDI6448429.1"/>
    </source>
</evidence>
<accession>A0AAW6TXJ4</accession>
<name>A0AAW6TXJ4_9BACT</name>
<sequence>MAERFVSEPIQPAAGTFDAAGMTRGEPGLPRQFTWRDQQYTVAEVIEAWKEDGPCRNGSPEMYLRKHWYRVRTAEGPEMTIYFERQPQSKQHSKKRWWLYTVGSKEPVR</sequence>
<comment type="caution">
    <text evidence="3">The sequence shown here is derived from an EMBL/GenBank/DDBJ whole genome shotgun (WGS) entry which is preliminary data.</text>
</comment>
<reference evidence="3" key="1">
    <citation type="submission" date="2023-05" db="EMBL/GenBank/DDBJ databases">
        <title>Anaerotaeda fermentans gen. nov., sp. nov., a novel anaerobic planctomycete of the new family within the order Sedimentisphaerales isolated from Taman Peninsula, Russia.</title>
        <authorList>
            <person name="Khomyakova M.A."/>
            <person name="Merkel A.Y."/>
            <person name="Slobodkin A.I."/>
        </authorList>
    </citation>
    <scope>NUCLEOTIDE SEQUENCE</scope>
    <source>
        <strain evidence="3">M17dextr</strain>
    </source>
</reference>
<dbReference type="InterPro" id="IPR045443">
    <property type="entry name" value="DUF6504"/>
</dbReference>
<protein>
    <submittedName>
        <fullName evidence="3">DUF6504 family protein</fullName>
    </submittedName>
</protein>
<dbReference type="EMBL" id="JASCXX010000004">
    <property type="protein sequence ID" value="MDI6448429.1"/>
    <property type="molecule type" value="Genomic_DNA"/>
</dbReference>
<dbReference type="Proteomes" id="UP001431776">
    <property type="component" value="Unassembled WGS sequence"/>
</dbReference>
<dbReference type="RefSeq" id="WP_349243834.1">
    <property type="nucleotide sequence ID" value="NZ_JASCXX010000004.1"/>
</dbReference>
<feature type="region of interest" description="Disordered" evidence="1">
    <location>
        <begin position="1"/>
        <end position="30"/>
    </location>
</feature>
<organism evidence="3 4">
    <name type="scientific">Anaerobaca lacustris</name>
    <dbReference type="NCBI Taxonomy" id="3044600"/>
    <lineage>
        <taxon>Bacteria</taxon>
        <taxon>Pseudomonadati</taxon>
        <taxon>Planctomycetota</taxon>
        <taxon>Phycisphaerae</taxon>
        <taxon>Sedimentisphaerales</taxon>
        <taxon>Anaerobacaceae</taxon>
        <taxon>Anaerobaca</taxon>
    </lineage>
</organism>
<evidence type="ECO:0000259" key="2">
    <source>
        <dbReference type="Pfam" id="PF20114"/>
    </source>
</evidence>
<feature type="domain" description="DUF6504" evidence="2">
    <location>
        <begin position="1"/>
        <end position="102"/>
    </location>
</feature>
<proteinExistence type="predicted"/>
<dbReference type="AlphaFoldDB" id="A0AAW6TXJ4"/>
<evidence type="ECO:0000256" key="1">
    <source>
        <dbReference type="SAM" id="MobiDB-lite"/>
    </source>
</evidence>
<evidence type="ECO:0000313" key="4">
    <source>
        <dbReference type="Proteomes" id="UP001431776"/>
    </source>
</evidence>